<proteinExistence type="predicted"/>
<accession>A0A3N4I5H9</accession>
<feature type="compositionally biased region" description="Low complexity" evidence="1">
    <location>
        <begin position="69"/>
        <end position="87"/>
    </location>
</feature>
<dbReference type="EMBL" id="ML119680">
    <property type="protein sequence ID" value="RPA81343.1"/>
    <property type="molecule type" value="Genomic_DNA"/>
</dbReference>
<sequence length="272" mass="30804">MSTAMPLHPSQPTYPFNNPFAAPTRPSRKRHASDDGDVAREQPLSKRLSRLSIAQQQQRAHEASSFGRPSYYTPQPQQQPQQQWYTPQPQPSFNQQSYFPQQPFTTAQQQPNPSYPASPTLHPQTPPAGDTDMDMDLSDLSSPPSPTSTASSDSESEAPFMMPKHIKKTLNRLPYHLFRSQTNSSPSMEFPVTGQELVLYRPVDPARNEKEELKRRFLEARERERRERALAETDRRMFEGMGGAGDMGGRIVELDEEGNELGGWDEDAMDVE</sequence>
<feature type="region of interest" description="Disordered" evidence="1">
    <location>
        <begin position="1"/>
        <end position="163"/>
    </location>
</feature>
<organism evidence="2 3">
    <name type="scientific">Ascobolus immersus RN42</name>
    <dbReference type="NCBI Taxonomy" id="1160509"/>
    <lineage>
        <taxon>Eukaryota</taxon>
        <taxon>Fungi</taxon>
        <taxon>Dikarya</taxon>
        <taxon>Ascomycota</taxon>
        <taxon>Pezizomycotina</taxon>
        <taxon>Pezizomycetes</taxon>
        <taxon>Pezizales</taxon>
        <taxon>Ascobolaceae</taxon>
        <taxon>Ascobolus</taxon>
    </lineage>
</organism>
<evidence type="ECO:0000256" key="1">
    <source>
        <dbReference type="SAM" id="MobiDB-lite"/>
    </source>
</evidence>
<feature type="compositionally biased region" description="Low complexity" evidence="1">
    <location>
        <begin position="99"/>
        <end position="112"/>
    </location>
</feature>
<gene>
    <name evidence="2" type="ORF">BJ508DRAFT_326470</name>
</gene>
<dbReference type="AlphaFoldDB" id="A0A3N4I5H9"/>
<evidence type="ECO:0000313" key="3">
    <source>
        <dbReference type="Proteomes" id="UP000275078"/>
    </source>
</evidence>
<protein>
    <submittedName>
        <fullName evidence="2">Uncharacterized protein</fullName>
    </submittedName>
</protein>
<dbReference type="Proteomes" id="UP000275078">
    <property type="component" value="Unassembled WGS sequence"/>
</dbReference>
<reference evidence="2 3" key="1">
    <citation type="journal article" date="2018" name="Nat. Ecol. Evol.">
        <title>Pezizomycetes genomes reveal the molecular basis of ectomycorrhizal truffle lifestyle.</title>
        <authorList>
            <person name="Murat C."/>
            <person name="Payen T."/>
            <person name="Noel B."/>
            <person name="Kuo A."/>
            <person name="Morin E."/>
            <person name="Chen J."/>
            <person name="Kohler A."/>
            <person name="Krizsan K."/>
            <person name="Balestrini R."/>
            <person name="Da Silva C."/>
            <person name="Montanini B."/>
            <person name="Hainaut M."/>
            <person name="Levati E."/>
            <person name="Barry K.W."/>
            <person name="Belfiori B."/>
            <person name="Cichocki N."/>
            <person name="Clum A."/>
            <person name="Dockter R.B."/>
            <person name="Fauchery L."/>
            <person name="Guy J."/>
            <person name="Iotti M."/>
            <person name="Le Tacon F."/>
            <person name="Lindquist E.A."/>
            <person name="Lipzen A."/>
            <person name="Malagnac F."/>
            <person name="Mello A."/>
            <person name="Molinier V."/>
            <person name="Miyauchi S."/>
            <person name="Poulain J."/>
            <person name="Riccioni C."/>
            <person name="Rubini A."/>
            <person name="Sitrit Y."/>
            <person name="Splivallo R."/>
            <person name="Traeger S."/>
            <person name="Wang M."/>
            <person name="Zifcakova L."/>
            <person name="Wipf D."/>
            <person name="Zambonelli A."/>
            <person name="Paolocci F."/>
            <person name="Nowrousian M."/>
            <person name="Ottonello S."/>
            <person name="Baldrian P."/>
            <person name="Spatafora J.W."/>
            <person name="Henrissat B."/>
            <person name="Nagy L.G."/>
            <person name="Aury J.M."/>
            <person name="Wincker P."/>
            <person name="Grigoriev I.V."/>
            <person name="Bonfante P."/>
            <person name="Martin F.M."/>
        </authorList>
    </citation>
    <scope>NUCLEOTIDE SEQUENCE [LARGE SCALE GENOMIC DNA]</scope>
    <source>
        <strain evidence="2 3">RN42</strain>
    </source>
</reference>
<feature type="compositionally biased region" description="Low complexity" evidence="1">
    <location>
        <begin position="138"/>
        <end position="159"/>
    </location>
</feature>
<evidence type="ECO:0000313" key="2">
    <source>
        <dbReference type="EMBL" id="RPA81343.1"/>
    </source>
</evidence>
<feature type="compositionally biased region" description="Basic and acidic residues" evidence="1">
    <location>
        <begin position="32"/>
        <end position="44"/>
    </location>
</feature>
<keyword evidence="3" id="KW-1185">Reference proteome</keyword>
<name>A0A3N4I5H9_ASCIM</name>